<dbReference type="InterPro" id="IPR002347">
    <property type="entry name" value="SDR_fam"/>
</dbReference>
<dbReference type="Gene3D" id="3.40.50.720">
    <property type="entry name" value="NAD(P)-binding Rossmann-like Domain"/>
    <property type="match status" value="1"/>
</dbReference>
<dbReference type="EMBL" id="NAFK01000178">
    <property type="protein sequence ID" value="OSJ20615.1"/>
    <property type="molecule type" value="Genomic_DNA"/>
</dbReference>
<dbReference type="STRING" id="255045.SAMN05444158_1885"/>
<comment type="similarity">
    <text evidence="1">Belongs to the short-chain dehydrogenases/reductases (SDR) family.</text>
</comment>
<dbReference type="PRINTS" id="PR00081">
    <property type="entry name" value="GDHRDH"/>
</dbReference>
<accession>A0A1X3E6W0</accession>
<name>A0A1X3E6W0_9BRAD</name>
<dbReference type="InterPro" id="IPR036291">
    <property type="entry name" value="NAD(P)-bd_dom_sf"/>
</dbReference>
<protein>
    <submittedName>
        <fullName evidence="2">Short-chain dehydrogenase</fullName>
    </submittedName>
</protein>
<dbReference type="Pfam" id="PF13561">
    <property type="entry name" value="adh_short_C2"/>
    <property type="match status" value="1"/>
</dbReference>
<evidence type="ECO:0000256" key="1">
    <source>
        <dbReference type="ARBA" id="ARBA00006484"/>
    </source>
</evidence>
<dbReference type="PRINTS" id="PR00080">
    <property type="entry name" value="SDRFAMILY"/>
</dbReference>
<dbReference type="OrthoDB" id="9797020at2"/>
<evidence type="ECO:0000313" key="5">
    <source>
        <dbReference type="Proteomes" id="UP000193884"/>
    </source>
</evidence>
<dbReference type="Proteomes" id="UP000193553">
    <property type="component" value="Unassembled WGS sequence"/>
</dbReference>
<reference evidence="4 5" key="1">
    <citation type="submission" date="2017-03" db="EMBL/GenBank/DDBJ databases">
        <title>Whole genome sequences of fourteen strains of Bradyrhizobium canariense and one strain of Bradyrhizobium japonicum isolated from Lupinus (Papilionoideae: Genisteae) species in Algeria.</title>
        <authorList>
            <person name="Crovadore J."/>
            <person name="Chekireb D."/>
            <person name="Brachmann A."/>
            <person name="Chablais R."/>
            <person name="Cochard B."/>
            <person name="Lefort F."/>
        </authorList>
    </citation>
    <scope>NUCLEOTIDE SEQUENCE [LARGE SCALE GENOMIC DNA]</scope>
    <source>
        <strain evidence="2 4">UBMA195</strain>
        <strain evidence="3 5">UBMAN05</strain>
    </source>
</reference>
<keyword evidence="5" id="KW-1185">Reference proteome</keyword>
<dbReference type="AlphaFoldDB" id="A0A1X3E6W0"/>
<dbReference type="GO" id="GO:0048038">
    <property type="term" value="F:quinone binding"/>
    <property type="evidence" value="ECO:0007669"/>
    <property type="project" value="TreeGrafter"/>
</dbReference>
<dbReference type="RefSeq" id="WP_085352071.1">
    <property type="nucleotide sequence ID" value="NZ_NAEX01000184.1"/>
</dbReference>
<dbReference type="GO" id="GO:0016616">
    <property type="term" value="F:oxidoreductase activity, acting on the CH-OH group of donors, NAD or NADP as acceptor"/>
    <property type="evidence" value="ECO:0007669"/>
    <property type="project" value="TreeGrafter"/>
</dbReference>
<dbReference type="InterPro" id="IPR020904">
    <property type="entry name" value="Sc_DH/Rdtase_CS"/>
</dbReference>
<comment type="caution">
    <text evidence="2">The sequence shown here is derived from an EMBL/GenBank/DDBJ whole genome shotgun (WGS) entry which is preliminary data.</text>
</comment>
<evidence type="ECO:0000313" key="3">
    <source>
        <dbReference type="EMBL" id="OSJ20615.1"/>
    </source>
</evidence>
<dbReference type="PANTHER" id="PTHR42760:SF122">
    <property type="entry name" value="NAD(P)-BINDING PROTEIN"/>
    <property type="match status" value="1"/>
</dbReference>
<dbReference type="SUPFAM" id="SSF51735">
    <property type="entry name" value="NAD(P)-binding Rossmann-fold domains"/>
    <property type="match status" value="1"/>
</dbReference>
<dbReference type="PROSITE" id="PS00061">
    <property type="entry name" value="ADH_SHORT"/>
    <property type="match status" value="1"/>
</dbReference>
<dbReference type="PANTHER" id="PTHR42760">
    <property type="entry name" value="SHORT-CHAIN DEHYDROGENASES/REDUCTASES FAMILY MEMBER"/>
    <property type="match status" value="1"/>
</dbReference>
<dbReference type="EMBL" id="NAFI01000181">
    <property type="protein sequence ID" value="OSJ05786.1"/>
    <property type="molecule type" value="Genomic_DNA"/>
</dbReference>
<proteinExistence type="inferred from homology"/>
<dbReference type="FunFam" id="3.40.50.720:FF:000084">
    <property type="entry name" value="Short-chain dehydrogenase reductase"/>
    <property type="match status" value="1"/>
</dbReference>
<evidence type="ECO:0000313" key="2">
    <source>
        <dbReference type="EMBL" id="OSJ05786.1"/>
    </source>
</evidence>
<dbReference type="GO" id="GO:0006633">
    <property type="term" value="P:fatty acid biosynthetic process"/>
    <property type="evidence" value="ECO:0007669"/>
    <property type="project" value="TreeGrafter"/>
</dbReference>
<evidence type="ECO:0000313" key="4">
    <source>
        <dbReference type="Proteomes" id="UP000193553"/>
    </source>
</evidence>
<dbReference type="Proteomes" id="UP000193884">
    <property type="component" value="Unassembled WGS sequence"/>
</dbReference>
<gene>
    <name evidence="3" type="ORF">BST63_39450</name>
    <name evidence="2" type="ORF">BSZ18_24215</name>
</gene>
<dbReference type="CDD" id="cd05233">
    <property type="entry name" value="SDR_c"/>
    <property type="match status" value="1"/>
</dbReference>
<sequence length="270" mass="28510">MQGPEDDPGLAGKVALVSGGGAAGDGIGNGRAAAILLARAGAKVLVADRDLKLAERTVEMIAAEGGTAAAHGGDVTRESDCKTLVEAALDRWGRLDFLDNNVGIGSRGSVVDEAPEQYRRVMQVNVESMFLLSKHAIPAMIRTAQGGAIVNISSISALRPRGLTSYTTSKAAIIGLTRAMAVDHGRENIRVNCICPGPMYTPMVYARGMSEQARVQREKASLLKTEGTGWDVGHAVKFLLSNFARYITGQVLVVDGGVTLQAPERESQEH</sequence>
<organism evidence="2 4">
    <name type="scientific">Bradyrhizobium canariense</name>
    <dbReference type="NCBI Taxonomy" id="255045"/>
    <lineage>
        <taxon>Bacteria</taxon>
        <taxon>Pseudomonadati</taxon>
        <taxon>Pseudomonadota</taxon>
        <taxon>Alphaproteobacteria</taxon>
        <taxon>Hyphomicrobiales</taxon>
        <taxon>Nitrobacteraceae</taxon>
        <taxon>Bradyrhizobium</taxon>
    </lineage>
</organism>